<organism evidence="2 3">
    <name type="scientific">Dreissena polymorpha</name>
    <name type="common">Zebra mussel</name>
    <name type="synonym">Mytilus polymorpha</name>
    <dbReference type="NCBI Taxonomy" id="45954"/>
    <lineage>
        <taxon>Eukaryota</taxon>
        <taxon>Metazoa</taxon>
        <taxon>Spiralia</taxon>
        <taxon>Lophotrochozoa</taxon>
        <taxon>Mollusca</taxon>
        <taxon>Bivalvia</taxon>
        <taxon>Autobranchia</taxon>
        <taxon>Heteroconchia</taxon>
        <taxon>Euheterodonta</taxon>
        <taxon>Imparidentia</taxon>
        <taxon>Neoheterodontei</taxon>
        <taxon>Myida</taxon>
        <taxon>Dreissenoidea</taxon>
        <taxon>Dreissenidae</taxon>
        <taxon>Dreissena</taxon>
    </lineage>
</organism>
<dbReference type="AlphaFoldDB" id="A0A9D4MRP4"/>
<comment type="caution">
    <text evidence="2">The sequence shown here is derived from an EMBL/GenBank/DDBJ whole genome shotgun (WGS) entry which is preliminary data.</text>
</comment>
<dbReference type="Proteomes" id="UP000828390">
    <property type="component" value="Unassembled WGS sequence"/>
</dbReference>
<reference evidence="2" key="2">
    <citation type="submission" date="2020-11" db="EMBL/GenBank/DDBJ databases">
        <authorList>
            <person name="McCartney M.A."/>
            <person name="Auch B."/>
            <person name="Kono T."/>
            <person name="Mallez S."/>
            <person name="Becker A."/>
            <person name="Gohl D.M."/>
            <person name="Silverstein K.A.T."/>
            <person name="Koren S."/>
            <person name="Bechman K.B."/>
            <person name="Herman A."/>
            <person name="Abrahante J.E."/>
            <person name="Garbe J."/>
        </authorList>
    </citation>
    <scope>NUCLEOTIDE SEQUENCE</scope>
    <source>
        <strain evidence="2">Duluth1</strain>
        <tissue evidence="2">Whole animal</tissue>
    </source>
</reference>
<feature type="region of interest" description="Disordered" evidence="1">
    <location>
        <begin position="45"/>
        <end position="64"/>
    </location>
</feature>
<dbReference type="EMBL" id="JAIWYP010000001">
    <property type="protein sequence ID" value="KAH3880496.1"/>
    <property type="molecule type" value="Genomic_DNA"/>
</dbReference>
<keyword evidence="3" id="KW-1185">Reference proteome</keyword>
<evidence type="ECO:0000313" key="3">
    <source>
        <dbReference type="Proteomes" id="UP000828390"/>
    </source>
</evidence>
<evidence type="ECO:0000256" key="1">
    <source>
        <dbReference type="SAM" id="MobiDB-lite"/>
    </source>
</evidence>
<accession>A0A9D4MRP4</accession>
<name>A0A9D4MRP4_DREPO</name>
<protein>
    <submittedName>
        <fullName evidence="2">Uncharacterized protein</fullName>
    </submittedName>
</protein>
<reference evidence="2" key="1">
    <citation type="journal article" date="2019" name="bioRxiv">
        <title>The Genome of the Zebra Mussel, Dreissena polymorpha: A Resource for Invasive Species Research.</title>
        <authorList>
            <person name="McCartney M.A."/>
            <person name="Auch B."/>
            <person name="Kono T."/>
            <person name="Mallez S."/>
            <person name="Zhang Y."/>
            <person name="Obille A."/>
            <person name="Becker A."/>
            <person name="Abrahante J.E."/>
            <person name="Garbe J."/>
            <person name="Badalamenti J.P."/>
            <person name="Herman A."/>
            <person name="Mangelson H."/>
            <person name="Liachko I."/>
            <person name="Sullivan S."/>
            <person name="Sone E.D."/>
            <person name="Koren S."/>
            <person name="Silverstein K.A.T."/>
            <person name="Beckman K.B."/>
            <person name="Gohl D.M."/>
        </authorList>
    </citation>
    <scope>NUCLEOTIDE SEQUENCE</scope>
    <source>
        <strain evidence="2">Duluth1</strain>
        <tissue evidence="2">Whole animal</tissue>
    </source>
</reference>
<proteinExistence type="predicted"/>
<sequence>MDDFTFQLMKEARIIQVGANQQTNQPTDQQTGQKQYVPHYNMQAKKLSKGQTRQRSTAPNLEGLTLRPADGQLHWYKHLTLQAMKTVVEKASSRIWLQRNH</sequence>
<evidence type="ECO:0000313" key="2">
    <source>
        <dbReference type="EMBL" id="KAH3880496.1"/>
    </source>
</evidence>
<gene>
    <name evidence="2" type="ORF">DPMN_004411</name>
</gene>
<feature type="compositionally biased region" description="Polar residues" evidence="1">
    <location>
        <begin position="49"/>
        <end position="59"/>
    </location>
</feature>